<gene>
    <name evidence="1" type="ORF">F4820DRAFT_142338</name>
</gene>
<protein>
    <submittedName>
        <fullName evidence="1">Glycoside hydrolase family 47 protein</fullName>
    </submittedName>
</protein>
<organism evidence="1 2">
    <name type="scientific">Hypoxylon rubiginosum</name>
    <dbReference type="NCBI Taxonomy" id="110542"/>
    <lineage>
        <taxon>Eukaryota</taxon>
        <taxon>Fungi</taxon>
        <taxon>Dikarya</taxon>
        <taxon>Ascomycota</taxon>
        <taxon>Pezizomycotina</taxon>
        <taxon>Sordariomycetes</taxon>
        <taxon>Xylariomycetidae</taxon>
        <taxon>Xylariales</taxon>
        <taxon>Hypoxylaceae</taxon>
        <taxon>Hypoxylon</taxon>
    </lineage>
</organism>
<name>A0ACB9YL84_9PEZI</name>
<keyword evidence="2" id="KW-1185">Reference proteome</keyword>
<dbReference type="EMBL" id="MU393617">
    <property type="protein sequence ID" value="KAI4859709.1"/>
    <property type="molecule type" value="Genomic_DNA"/>
</dbReference>
<proteinExistence type="predicted"/>
<accession>A0ACB9YL84</accession>
<keyword evidence="1" id="KW-0378">Hydrolase</keyword>
<sequence length="592" mass="67339">MFIEDVEWQLRQQPQHAMIAIFRRKTRVFVALLVVLLLYLLVGLVPEHRDTLFGFTYVRTSYDWSKQPLEYPISEYPISEYAPLPTGRPLPLPKVQYAFTTDTSPQGVAREEVLAERRAEVKAAFVKSWTSYKNVGFGYDELKPVSGKGTDSPGFGGYGATLVDSLSTLWIMGLKDEFYQAAAAAVTINWVDTRDTSINFFETTIRHLGGLLGAYDLSLETALLEKAIELGDMLYMAYDTPNHMPPFWFDFDDAKDGKQVAGYHDPSAAVTSSSLEFTRLAQLTGDNKYYDVINRVTLILDEWQNKTALPGMWPTYLDFAQLQLNSDNSFTLGALADSLYEYLPKTYAILGGLEPMYEKLYRGAMDTVIKNLLFRPMTPDQDDILFTGNVYVSSDVGPRLTAEGQHLSCFVGGMFGLGGKLFNIPEHLEIGEKITRGCVWAYDAMPTGIMPEIFNLFKCDTLEPCEWDEATWENEANTQLTKGFKNARDPRYLLRPEAIESVFLMYRMTGNPEYQEMAWRMFQAIRKATETDLAFSSIQSVREVNTVKSDSMESFWLAETLRYFYLIFSSPDLIDLDEYVLNTEAHPLKRPR</sequence>
<reference evidence="1 2" key="1">
    <citation type="journal article" date="2022" name="New Phytol.">
        <title>Ecological generalism drives hyperdiversity of secondary metabolite gene clusters in xylarialean endophytes.</title>
        <authorList>
            <person name="Franco M.E.E."/>
            <person name="Wisecaver J.H."/>
            <person name="Arnold A.E."/>
            <person name="Ju Y.M."/>
            <person name="Slot J.C."/>
            <person name="Ahrendt S."/>
            <person name="Moore L.P."/>
            <person name="Eastman K.E."/>
            <person name="Scott K."/>
            <person name="Konkel Z."/>
            <person name="Mondo S.J."/>
            <person name="Kuo A."/>
            <person name="Hayes R.D."/>
            <person name="Haridas S."/>
            <person name="Andreopoulos B."/>
            <person name="Riley R."/>
            <person name="LaButti K."/>
            <person name="Pangilinan J."/>
            <person name="Lipzen A."/>
            <person name="Amirebrahimi M."/>
            <person name="Yan J."/>
            <person name="Adam C."/>
            <person name="Keymanesh K."/>
            <person name="Ng V."/>
            <person name="Louie K."/>
            <person name="Northen T."/>
            <person name="Drula E."/>
            <person name="Henrissat B."/>
            <person name="Hsieh H.M."/>
            <person name="Youens-Clark K."/>
            <person name="Lutzoni F."/>
            <person name="Miadlikowska J."/>
            <person name="Eastwood D.C."/>
            <person name="Hamelin R.C."/>
            <person name="Grigoriev I.V."/>
            <person name="U'Ren J.M."/>
        </authorList>
    </citation>
    <scope>NUCLEOTIDE SEQUENCE [LARGE SCALE GENOMIC DNA]</scope>
    <source>
        <strain evidence="1 2">CBS 119005</strain>
    </source>
</reference>
<dbReference type="Proteomes" id="UP001497700">
    <property type="component" value="Unassembled WGS sequence"/>
</dbReference>
<evidence type="ECO:0000313" key="2">
    <source>
        <dbReference type="Proteomes" id="UP001497700"/>
    </source>
</evidence>
<evidence type="ECO:0000313" key="1">
    <source>
        <dbReference type="EMBL" id="KAI4859709.1"/>
    </source>
</evidence>
<comment type="caution">
    <text evidence="1">The sequence shown here is derived from an EMBL/GenBank/DDBJ whole genome shotgun (WGS) entry which is preliminary data.</text>
</comment>